<dbReference type="SUPFAM" id="SSF48498">
    <property type="entry name" value="Tetracyclin repressor-like, C-terminal domain"/>
    <property type="match status" value="1"/>
</dbReference>
<evidence type="ECO:0000256" key="1">
    <source>
        <dbReference type="ARBA" id="ARBA00023125"/>
    </source>
</evidence>
<dbReference type="EMBL" id="VCQU01000015">
    <property type="protein sequence ID" value="NMN99223.1"/>
    <property type="molecule type" value="Genomic_DNA"/>
</dbReference>
<dbReference type="SUPFAM" id="SSF46689">
    <property type="entry name" value="Homeodomain-like"/>
    <property type="match status" value="1"/>
</dbReference>
<organism evidence="5 6">
    <name type="scientific">Antrihabitans stalactiti</name>
    <dbReference type="NCBI Taxonomy" id="2584121"/>
    <lineage>
        <taxon>Bacteria</taxon>
        <taxon>Bacillati</taxon>
        <taxon>Actinomycetota</taxon>
        <taxon>Actinomycetes</taxon>
        <taxon>Mycobacteriales</taxon>
        <taxon>Nocardiaceae</taxon>
        <taxon>Antrihabitans</taxon>
    </lineage>
</organism>
<dbReference type="InterPro" id="IPR001647">
    <property type="entry name" value="HTH_TetR"/>
</dbReference>
<protein>
    <submittedName>
        <fullName evidence="5">Helix-turn-helix transcriptional regulator</fullName>
    </submittedName>
</protein>
<feature type="region of interest" description="Disordered" evidence="3">
    <location>
        <begin position="192"/>
        <end position="230"/>
    </location>
</feature>
<dbReference type="Gene3D" id="1.10.357.10">
    <property type="entry name" value="Tetracycline Repressor, domain 2"/>
    <property type="match status" value="1"/>
</dbReference>
<accession>A0A848KJF6</accession>
<keyword evidence="1 2" id="KW-0238">DNA-binding</keyword>
<dbReference type="RefSeq" id="WP_169594290.1">
    <property type="nucleotide sequence ID" value="NZ_VCQU01000015.1"/>
</dbReference>
<comment type="caution">
    <text evidence="5">The sequence shown here is derived from an EMBL/GenBank/DDBJ whole genome shotgun (WGS) entry which is preliminary data.</text>
</comment>
<dbReference type="PANTHER" id="PTHR30055">
    <property type="entry name" value="HTH-TYPE TRANSCRIPTIONAL REGULATOR RUTR"/>
    <property type="match status" value="1"/>
</dbReference>
<dbReference type="InterPro" id="IPR036271">
    <property type="entry name" value="Tet_transcr_reg_TetR-rel_C_sf"/>
</dbReference>
<evidence type="ECO:0000313" key="5">
    <source>
        <dbReference type="EMBL" id="NMN99223.1"/>
    </source>
</evidence>
<evidence type="ECO:0000256" key="2">
    <source>
        <dbReference type="PROSITE-ProRule" id="PRU00335"/>
    </source>
</evidence>
<sequence length="230" mass="24607">MTELEKGPRGLRRGRGARERILGASRQLFRDQGINSTGLDQLCAVAQVSKRTFYQHFTSKDELIAEHLRRFDPDILSEVFDRTDLTPRERLRAPFGIQAPLCPFIAAAVELHDPGHPARVHASDYKKAFAARLTDTAREAGAANPEQLGEQLALLLDGASARSRVLDADTFATAAAIADVLIDNAIPTAAVPPAQAGDPAVGTEPHARSGGESSPTVVDSSAHGGSRNTR</sequence>
<dbReference type="Pfam" id="PF00440">
    <property type="entry name" value="TetR_N"/>
    <property type="match status" value="1"/>
</dbReference>
<evidence type="ECO:0000313" key="6">
    <source>
        <dbReference type="Proteomes" id="UP000535543"/>
    </source>
</evidence>
<keyword evidence="6" id="KW-1185">Reference proteome</keyword>
<feature type="domain" description="HTH tetR-type" evidence="4">
    <location>
        <begin position="15"/>
        <end position="75"/>
    </location>
</feature>
<dbReference type="InterPro" id="IPR009057">
    <property type="entry name" value="Homeodomain-like_sf"/>
</dbReference>
<dbReference type="GO" id="GO:0003700">
    <property type="term" value="F:DNA-binding transcription factor activity"/>
    <property type="evidence" value="ECO:0007669"/>
    <property type="project" value="TreeGrafter"/>
</dbReference>
<name>A0A848KJF6_9NOCA</name>
<dbReference type="GO" id="GO:0000976">
    <property type="term" value="F:transcription cis-regulatory region binding"/>
    <property type="evidence" value="ECO:0007669"/>
    <property type="project" value="TreeGrafter"/>
</dbReference>
<reference evidence="5 6" key="1">
    <citation type="submission" date="2019-05" db="EMBL/GenBank/DDBJ databases">
        <authorList>
            <person name="Lee S.D."/>
        </authorList>
    </citation>
    <scope>NUCLEOTIDE SEQUENCE [LARGE SCALE GENOMIC DNA]</scope>
    <source>
        <strain evidence="5 6">YC2-7</strain>
    </source>
</reference>
<dbReference type="InterPro" id="IPR050109">
    <property type="entry name" value="HTH-type_TetR-like_transc_reg"/>
</dbReference>
<proteinExistence type="predicted"/>
<gene>
    <name evidence="5" type="ORF">FGL95_29790</name>
</gene>
<dbReference type="PROSITE" id="PS50977">
    <property type="entry name" value="HTH_TETR_2"/>
    <property type="match status" value="1"/>
</dbReference>
<evidence type="ECO:0000259" key="4">
    <source>
        <dbReference type="PROSITE" id="PS50977"/>
    </source>
</evidence>
<dbReference type="Proteomes" id="UP000535543">
    <property type="component" value="Unassembled WGS sequence"/>
</dbReference>
<feature type="DNA-binding region" description="H-T-H motif" evidence="2">
    <location>
        <begin position="38"/>
        <end position="57"/>
    </location>
</feature>
<reference evidence="5 6" key="2">
    <citation type="submission" date="2020-06" db="EMBL/GenBank/DDBJ databases">
        <title>Antribacter stalactiti gen. nov., sp. nov., a new member of the family Nacardiaceae isolated from a cave.</title>
        <authorList>
            <person name="Kim I.S."/>
        </authorList>
    </citation>
    <scope>NUCLEOTIDE SEQUENCE [LARGE SCALE GENOMIC DNA]</scope>
    <source>
        <strain evidence="5 6">YC2-7</strain>
    </source>
</reference>
<dbReference type="AlphaFoldDB" id="A0A848KJF6"/>
<dbReference type="PANTHER" id="PTHR30055:SF200">
    <property type="entry name" value="HTH-TYPE TRANSCRIPTIONAL REPRESSOR BDCR"/>
    <property type="match status" value="1"/>
</dbReference>
<dbReference type="PRINTS" id="PR00455">
    <property type="entry name" value="HTHTETR"/>
</dbReference>
<evidence type="ECO:0000256" key="3">
    <source>
        <dbReference type="SAM" id="MobiDB-lite"/>
    </source>
</evidence>